<dbReference type="Proteomes" id="UP001299409">
    <property type="component" value="Unassembled WGS sequence"/>
</dbReference>
<evidence type="ECO:0000256" key="2">
    <source>
        <dbReference type="ARBA" id="ARBA00023125"/>
    </source>
</evidence>
<keyword evidence="2" id="KW-0238">DNA-binding</keyword>
<dbReference type="SUPFAM" id="SSF46785">
    <property type="entry name" value="Winged helix' DNA-binding domain"/>
    <property type="match status" value="1"/>
</dbReference>
<protein>
    <submittedName>
        <fullName evidence="5">GntR family transcriptional regulator</fullName>
    </submittedName>
    <submittedName>
        <fullName evidence="6">HTH-type transcriptional repressor YtrA</fullName>
    </submittedName>
</protein>
<dbReference type="GO" id="GO:0003677">
    <property type="term" value="F:DNA binding"/>
    <property type="evidence" value="ECO:0007669"/>
    <property type="project" value="UniProtKB-KW"/>
</dbReference>
<gene>
    <name evidence="6" type="primary">ytrA_5</name>
    <name evidence="6" type="ORF">IBLFYP30_02483</name>
    <name evidence="5" type="ORF">LIP50_05805</name>
</gene>
<evidence type="ECO:0000313" key="5">
    <source>
        <dbReference type="EMBL" id="MCB5445717.1"/>
    </source>
</evidence>
<dbReference type="InterPro" id="IPR000524">
    <property type="entry name" value="Tscrpt_reg_HTH_GntR"/>
</dbReference>
<evidence type="ECO:0000256" key="3">
    <source>
        <dbReference type="ARBA" id="ARBA00023163"/>
    </source>
</evidence>
<organism evidence="6">
    <name type="scientific">Intestinibacter bartlettii</name>
    <dbReference type="NCBI Taxonomy" id="261299"/>
    <lineage>
        <taxon>Bacteria</taxon>
        <taxon>Bacillati</taxon>
        <taxon>Bacillota</taxon>
        <taxon>Clostridia</taxon>
        <taxon>Peptostreptococcales</taxon>
        <taxon>Peptostreptococcaceae</taxon>
        <taxon>Intestinibacter</taxon>
    </lineage>
</organism>
<accession>A0A6N3E7R0</accession>
<evidence type="ECO:0000259" key="4">
    <source>
        <dbReference type="PROSITE" id="PS50949"/>
    </source>
</evidence>
<evidence type="ECO:0000256" key="1">
    <source>
        <dbReference type="ARBA" id="ARBA00023015"/>
    </source>
</evidence>
<reference evidence="5 7" key="2">
    <citation type="submission" date="2021-10" db="EMBL/GenBank/DDBJ databases">
        <title>Collection of gut derived symbiotic bacterial strains cultured from healthy donors.</title>
        <authorList>
            <person name="Lin H."/>
            <person name="Littmann E."/>
            <person name="Claire K."/>
            <person name="Pamer E."/>
        </authorList>
    </citation>
    <scope>NUCLEOTIDE SEQUENCE [LARGE SCALE GENOMIC DNA]</scope>
    <source>
        <strain evidence="5 7">MSK.17.68</strain>
    </source>
</reference>
<keyword evidence="1" id="KW-0805">Transcription regulation</keyword>
<proteinExistence type="predicted"/>
<dbReference type="EMBL" id="JAJBMB010000004">
    <property type="protein sequence ID" value="MCB5445717.1"/>
    <property type="molecule type" value="Genomic_DNA"/>
</dbReference>
<dbReference type="EMBL" id="CACRUE010000033">
    <property type="protein sequence ID" value="VYU36722.1"/>
    <property type="molecule type" value="Genomic_DNA"/>
</dbReference>
<keyword evidence="3" id="KW-0804">Transcription</keyword>
<evidence type="ECO:0000313" key="6">
    <source>
        <dbReference type="EMBL" id="VYU36722.1"/>
    </source>
</evidence>
<name>A0A6N3E7R0_9FIRM</name>
<dbReference type="Gene3D" id="1.10.10.10">
    <property type="entry name" value="Winged helix-like DNA-binding domain superfamily/Winged helix DNA-binding domain"/>
    <property type="match status" value="1"/>
</dbReference>
<dbReference type="RefSeq" id="WP_024037557.1">
    <property type="nucleotide sequence ID" value="NZ_BAABXU010000001.1"/>
</dbReference>
<dbReference type="GO" id="GO:0003700">
    <property type="term" value="F:DNA-binding transcription factor activity"/>
    <property type="evidence" value="ECO:0007669"/>
    <property type="project" value="InterPro"/>
</dbReference>
<dbReference type="PROSITE" id="PS50949">
    <property type="entry name" value="HTH_GNTR"/>
    <property type="match status" value="1"/>
</dbReference>
<dbReference type="PANTHER" id="PTHR38445:SF10">
    <property type="entry name" value="GNTR-FAMILY TRANSCRIPTIONAL REGULATOR"/>
    <property type="match status" value="1"/>
</dbReference>
<evidence type="ECO:0000313" key="7">
    <source>
        <dbReference type="Proteomes" id="UP001299409"/>
    </source>
</evidence>
<keyword evidence="7" id="KW-1185">Reference proteome</keyword>
<feature type="domain" description="HTH gntR-type" evidence="4">
    <location>
        <begin position="9"/>
        <end position="77"/>
    </location>
</feature>
<dbReference type="AlphaFoldDB" id="A0A6N3E7R0"/>
<dbReference type="PANTHER" id="PTHR38445">
    <property type="entry name" value="HTH-TYPE TRANSCRIPTIONAL REPRESSOR YTRA"/>
    <property type="match status" value="1"/>
</dbReference>
<dbReference type="InterPro" id="IPR036388">
    <property type="entry name" value="WH-like_DNA-bd_sf"/>
</dbReference>
<sequence>MKLELNDHEPIFIQISKAIEDEILCDSIKEGMQVPSTTELSKFYKINPATVLKGVNILVDKEILFKKRGIGMFVSKGAKEIIKNGRKENFKEVYLKDLISEAKKLGITKEELLDMINDFKEE</sequence>
<reference evidence="6" key="1">
    <citation type="submission" date="2019-11" db="EMBL/GenBank/DDBJ databases">
        <authorList>
            <person name="Feng L."/>
        </authorList>
    </citation>
    <scope>NUCLEOTIDE SEQUENCE</scope>
    <source>
        <strain evidence="6">IbartlettiiLFYP30</strain>
    </source>
</reference>
<dbReference type="InterPro" id="IPR036390">
    <property type="entry name" value="WH_DNA-bd_sf"/>
</dbReference>